<evidence type="ECO:0000313" key="8">
    <source>
        <dbReference type="EMBL" id="TWU16077.1"/>
    </source>
</evidence>
<organism evidence="8 9">
    <name type="scientific">Allorhodopirellula heiligendammensis</name>
    <dbReference type="NCBI Taxonomy" id="2714739"/>
    <lineage>
        <taxon>Bacteria</taxon>
        <taxon>Pseudomonadati</taxon>
        <taxon>Planctomycetota</taxon>
        <taxon>Planctomycetia</taxon>
        <taxon>Pirellulales</taxon>
        <taxon>Pirellulaceae</taxon>
        <taxon>Allorhodopirellula</taxon>
    </lineage>
</organism>
<evidence type="ECO:0000259" key="7">
    <source>
        <dbReference type="PROSITE" id="PS50011"/>
    </source>
</evidence>
<dbReference type="InterPro" id="IPR017441">
    <property type="entry name" value="Protein_kinase_ATP_BS"/>
</dbReference>
<dbReference type="PANTHER" id="PTHR43289">
    <property type="entry name" value="MITOGEN-ACTIVATED PROTEIN KINASE KINASE KINASE 20-RELATED"/>
    <property type="match status" value="1"/>
</dbReference>
<keyword evidence="1 8" id="KW-0808">Transferase</keyword>
<feature type="domain" description="Protein kinase" evidence="7">
    <location>
        <begin position="121"/>
        <end position="388"/>
    </location>
</feature>
<feature type="region of interest" description="Disordered" evidence="6">
    <location>
        <begin position="826"/>
        <end position="846"/>
    </location>
</feature>
<keyword evidence="4 5" id="KW-0067">ATP-binding</keyword>
<keyword evidence="9" id="KW-1185">Reference proteome</keyword>
<dbReference type="CDD" id="cd14014">
    <property type="entry name" value="STKc_PknB_like"/>
    <property type="match status" value="1"/>
</dbReference>
<dbReference type="RefSeq" id="WP_146407807.1">
    <property type="nucleotide sequence ID" value="NZ_SJPU01000002.1"/>
</dbReference>
<name>A0A5C6BWR5_9BACT</name>
<dbReference type="Gene3D" id="1.10.510.10">
    <property type="entry name" value="Transferase(Phosphotransferase) domain 1"/>
    <property type="match status" value="1"/>
</dbReference>
<dbReference type="PROSITE" id="PS00108">
    <property type="entry name" value="PROTEIN_KINASE_ST"/>
    <property type="match status" value="1"/>
</dbReference>
<dbReference type="OrthoDB" id="6111975at2"/>
<evidence type="ECO:0000256" key="5">
    <source>
        <dbReference type="PROSITE-ProRule" id="PRU10141"/>
    </source>
</evidence>
<comment type="caution">
    <text evidence="8">The sequence shown here is derived from an EMBL/GenBank/DDBJ whole genome shotgun (WGS) entry which is preliminary data.</text>
</comment>
<dbReference type="SMART" id="SM00220">
    <property type="entry name" value="S_TKc"/>
    <property type="match status" value="1"/>
</dbReference>
<feature type="binding site" evidence="5">
    <location>
        <position position="150"/>
    </location>
    <ligand>
        <name>ATP</name>
        <dbReference type="ChEBI" id="CHEBI:30616"/>
    </ligand>
</feature>
<keyword evidence="2 5" id="KW-0547">Nucleotide-binding</keyword>
<dbReference type="PROSITE" id="PS50011">
    <property type="entry name" value="PROTEIN_KINASE_DOM"/>
    <property type="match status" value="1"/>
</dbReference>
<protein>
    <submittedName>
        <fullName evidence="8">Serine/threonine-protein kinase PrkC</fullName>
        <ecNumber evidence="8">2.7.11.1</ecNumber>
    </submittedName>
</protein>
<dbReference type="PROSITE" id="PS00107">
    <property type="entry name" value="PROTEIN_KINASE_ATP"/>
    <property type="match status" value="1"/>
</dbReference>
<evidence type="ECO:0000256" key="6">
    <source>
        <dbReference type="SAM" id="MobiDB-lite"/>
    </source>
</evidence>
<evidence type="ECO:0000256" key="1">
    <source>
        <dbReference type="ARBA" id="ARBA00022679"/>
    </source>
</evidence>
<evidence type="ECO:0000256" key="2">
    <source>
        <dbReference type="ARBA" id="ARBA00022741"/>
    </source>
</evidence>
<dbReference type="SUPFAM" id="SSF56112">
    <property type="entry name" value="Protein kinase-like (PK-like)"/>
    <property type="match status" value="1"/>
</dbReference>
<dbReference type="InterPro" id="IPR008271">
    <property type="entry name" value="Ser/Thr_kinase_AS"/>
</dbReference>
<dbReference type="PANTHER" id="PTHR43289:SF34">
    <property type="entry name" value="SERINE_THREONINE-PROTEIN KINASE YBDM-RELATED"/>
    <property type="match status" value="1"/>
</dbReference>
<evidence type="ECO:0000256" key="3">
    <source>
        <dbReference type="ARBA" id="ARBA00022777"/>
    </source>
</evidence>
<dbReference type="EC" id="2.7.11.1" evidence="8"/>
<dbReference type="EMBL" id="SJPU01000002">
    <property type="protein sequence ID" value="TWU16077.1"/>
    <property type="molecule type" value="Genomic_DNA"/>
</dbReference>
<evidence type="ECO:0000313" key="9">
    <source>
        <dbReference type="Proteomes" id="UP000319908"/>
    </source>
</evidence>
<accession>A0A5C6BWR5</accession>
<dbReference type="InterPro" id="IPR000719">
    <property type="entry name" value="Prot_kinase_dom"/>
</dbReference>
<dbReference type="InterPro" id="IPR011009">
    <property type="entry name" value="Kinase-like_dom_sf"/>
</dbReference>
<dbReference type="Proteomes" id="UP000319908">
    <property type="component" value="Unassembled WGS sequence"/>
</dbReference>
<proteinExistence type="predicted"/>
<dbReference type="GO" id="GO:0004674">
    <property type="term" value="F:protein serine/threonine kinase activity"/>
    <property type="evidence" value="ECO:0007669"/>
    <property type="project" value="UniProtKB-EC"/>
</dbReference>
<dbReference type="Gene3D" id="3.30.200.20">
    <property type="entry name" value="Phosphorylase Kinase, domain 1"/>
    <property type="match status" value="1"/>
</dbReference>
<dbReference type="GO" id="GO:0005524">
    <property type="term" value="F:ATP binding"/>
    <property type="evidence" value="ECO:0007669"/>
    <property type="project" value="UniProtKB-UniRule"/>
</dbReference>
<feature type="region of interest" description="Disordered" evidence="6">
    <location>
        <begin position="948"/>
        <end position="983"/>
    </location>
</feature>
<reference evidence="8 9" key="1">
    <citation type="journal article" date="2020" name="Antonie Van Leeuwenhoek">
        <title>Rhodopirellula heiligendammensis sp. nov., Rhodopirellula pilleata sp. nov., and Rhodopirellula solitaria sp. nov. isolated from natural or artificial marine surfaces in Northern Germany and California, USA, and emended description of the genus Rhodopirellula.</title>
        <authorList>
            <person name="Kallscheuer N."/>
            <person name="Wiegand S."/>
            <person name="Jogler M."/>
            <person name="Boedeker C."/>
            <person name="Peeters S.H."/>
            <person name="Rast P."/>
            <person name="Heuer A."/>
            <person name="Jetten M.S.M."/>
            <person name="Rohde M."/>
            <person name="Jogler C."/>
        </authorList>
    </citation>
    <scope>NUCLEOTIDE SEQUENCE [LARGE SCALE GENOMIC DNA]</scope>
    <source>
        <strain evidence="8 9">Poly21</strain>
    </source>
</reference>
<gene>
    <name evidence="8" type="primary">prkC_16</name>
    <name evidence="8" type="ORF">Poly21_32820</name>
</gene>
<dbReference type="Pfam" id="PF00069">
    <property type="entry name" value="Pkinase"/>
    <property type="match status" value="1"/>
</dbReference>
<feature type="compositionally biased region" description="Low complexity" evidence="6">
    <location>
        <begin position="954"/>
        <end position="977"/>
    </location>
</feature>
<sequence>MIAMTPNGTELKCLDHSDLVRVINGEWPAERFDSVLAHLELCERCRRVAESIQADEVPSLDGPAADELQQETACQAAMARLLEPSPSPLLLSSSDRFGGMAMPIEDSFHREVEPRQTLGPYRILRPLGGGGMSKVLLGEHERLRRRCAIKLLPRERVDQPGWLDRFEREMVVVAALQHAHIVSATDAGHEDGWHYLVMEYLDGLDVGCVARRLGPLPVVDACEIVRQAALGLSEIHAAGLVHRDIKPSNLMLTRSGIVKVLDLGLVLAGDDPIGIDDRLTTVGHLMGTVAFMSPEQLADSRCVDARADVYSLGATLFRLIAGRSPFESRGGLTKQILAITQTDAPRLDKVRNDVPEEVTDLVAAMLARDPASRPSAATEIAERLEPSTTGHQLKRIVRAAACNTEEESSRLPGHPLSLTAVGQPPRRRRRWWMAGGLFAFAILAAIVLKVQTDRGILVVHSENDDLTLVVSQDDQVVERLQIDSRGDHRTVLKKGSYRVAVEGGGKALKLSDEVVTIGRGTQSTIEIRAKALNAESASSAPGPEHMVVYQGHDLAYWMHAIRLERDLPMVCRAMQAVQTLAESPEQQLAAAEATLALARRWGGTTSVGFTSPEQIDPNDGPSVVYTTYLLKIFPRYAVEMALLAAGHELEEGNPRSLLAITYLLNTQYFSTLSSHSPRQDTGVVGEWLNQDGGVSGSEKRSLLRQLQRRVVEKAHSTAQDLIWPYYTAMSIQDLLDRPVIGDPLMEPFVVRILKSDEPIADSKTVELGIELVSSGHDGITWDDVIGKLLLMVPNQPSEEVAVLFDLVAERASDVLLRRITQRLDQFAEPESEPSMSNRSEGGMGGGGFAGVSSTKTFEIAHPEITLWQKAIPFYWRNVNPNEQALRRLIHIRDRMTAESIHQMFNRGFGGESFTETEVYHGMNRAIEALAARYVDAHGELPTELRERMAEATDADSSSANTAATSTTQATSTQSTKNTEPKIDAGVTSADSSLTYQGQSTGYWLAVLAREQDVEQVGEAMKALSILSTDPGQRMRAAIAILERSQQWGGMQVGRIPRTMFGSSGGQDDSEVYMAYLTSRFLNFLPSPGFAAIDATFENANRPTRSALVRLLGNAINGIVDSAEDSDYRDQSRSWVAESVRDRKRRALVDSIVAHLIQSASQFRSEKNTHQDEYWTSQKRAMHALDTALEFRQASGRSFLNDPVLVDHVRLEFSRWRAWSSSLARDSQLAPPYVSESQLTAAVQWASADELPPEDWSVLAAIVNSSHYYWRSEGSEQLFETIAQHAPEATLEIIERRLPRIDAPEDGIAADDTSSKAALEFSDGFPRYWPVTLSYYSEHADPPGRAKERIESIQAGVKSAPLQNGLEEPFKAQVLEMLQSAITRLEQRSSQ</sequence>
<keyword evidence="3 8" id="KW-0418">Kinase</keyword>
<evidence type="ECO:0000256" key="4">
    <source>
        <dbReference type="ARBA" id="ARBA00022840"/>
    </source>
</evidence>